<gene>
    <name evidence="1" type="ORF">FHR20_000718</name>
</gene>
<dbReference type="RefSeq" id="WP_167298245.1">
    <property type="nucleotide sequence ID" value="NZ_CP170557.1"/>
</dbReference>
<accession>A0A7X5UX08</accession>
<protein>
    <submittedName>
        <fullName evidence="1">Uncharacterized protein</fullName>
    </submittedName>
</protein>
<reference evidence="1 2" key="1">
    <citation type="submission" date="2020-03" db="EMBL/GenBank/DDBJ databases">
        <title>Genomic Encyclopedia of Type Strains, Phase IV (KMG-IV): sequencing the most valuable type-strain genomes for metagenomic binning, comparative biology and taxonomic classification.</title>
        <authorList>
            <person name="Goeker M."/>
        </authorList>
    </citation>
    <scope>NUCLEOTIDE SEQUENCE [LARGE SCALE GENOMIC DNA]</scope>
    <source>
        <strain evidence="1 2">DSM 4733</strain>
    </source>
</reference>
<name>A0A7X5UX08_9SPHN</name>
<evidence type="ECO:0000313" key="2">
    <source>
        <dbReference type="Proteomes" id="UP000564677"/>
    </source>
</evidence>
<proteinExistence type="predicted"/>
<dbReference type="EMBL" id="JAASQV010000001">
    <property type="protein sequence ID" value="NIJ63787.1"/>
    <property type="molecule type" value="Genomic_DNA"/>
</dbReference>
<organism evidence="1 2">
    <name type="scientific">Sphingomonas leidyi</name>
    <dbReference type="NCBI Taxonomy" id="68569"/>
    <lineage>
        <taxon>Bacteria</taxon>
        <taxon>Pseudomonadati</taxon>
        <taxon>Pseudomonadota</taxon>
        <taxon>Alphaproteobacteria</taxon>
        <taxon>Sphingomonadales</taxon>
        <taxon>Sphingomonadaceae</taxon>
        <taxon>Sphingomonas</taxon>
    </lineage>
</organism>
<sequence length="113" mass="12447">MILTLIVALMGDGEPVVQRRAQPVLLERRAYRCLMRHLDEVRLASGKVVIDLTTCPPSLVQGSYPVPPGERILPLTVPELKCLRQASRPNMGIADFSRPGKVALYLSPCGGRR</sequence>
<evidence type="ECO:0000313" key="1">
    <source>
        <dbReference type="EMBL" id="NIJ63787.1"/>
    </source>
</evidence>
<dbReference type="AlphaFoldDB" id="A0A7X5UX08"/>
<keyword evidence="2" id="KW-1185">Reference proteome</keyword>
<dbReference type="Proteomes" id="UP000564677">
    <property type="component" value="Unassembled WGS sequence"/>
</dbReference>
<comment type="caution">
    <text evidence="1">The sequence shown here is derived from an EMBL/GenBank/DDBJ whole genome shotgun (WGS) entry which is preliminary data.</text>
</comment>